<evidence type="ECO:0000313" key="2">
    <source>
        <dbReference type="Proteomes" id="UP001142055"/>
    </source>
</evidence>
<reference evidence="1" key="1">
    <citation type="submission" date="2022-12" db="EMBL/GenBank/DDBJ databases">
        <title>Genome assemblies of Blomia tropicalis.</title>
        <authorList>
            <person name="Cui Y."/>
        </authorList>
    </citation>
    <scope>NUCLEOTIDE SEQUENCE</scope>
    <source>
        <tissue evidence="1">Adult mites</tissue>
    </source>
</reference>
<proteinExistence type="predicted"/>
<sequence length="89" mass="9700">MNSIVDDDDADDAVMAEVVVIVEVEDDVDVVDLVDVGIMLNVDVDGSMVLLTRSYWIPSHDDDNMIVEHVPFHDDGDGDDDGLTVQSVP</sequence>
<feature type="non-terminal residue" evidence="1">
    <location>
        <position position="89"/>
    </location>
</feature>
<gene>
    <name evidence="1" type="ORF">RDWZM_000452</name>
</gene>
<dbReference type="EMBL" id="JAPWDV010000001">
    <property type="protein sequence ID" value="KAJ6221907.1"/>
    <property type="molecule type" value="Genomic_DNA"/>
</dbReference>
<evidence type="ECO:0000313" key="1">
    <source>
        <dbReference type="EMBL" id="KAJ6221907.1"/>
    </source>
</evidence>
<dbReference type="Proteomes" id="UP001142055">
    <property type="component" value="Chromosome 1"/>
</dbReference>
<keyword evidence="2" id="KW-1185">Reference proteome</keyword>
<protein>
    <submittedName>
        <fullName evidence="1">Uncharacterized protein</fullName>
    </submittedName>
</protein>
<name>A0A9Q0MCD1_BLOTA</name>
<comment type="caution">
    <text evidence="1">The sequence shown here is derived from an EMBL/GenBank/DDBJ whole genome shotgun (WGS) entry which is preliminary data.</text>
</comment>
<dbReference type="AlphaFoldDB" id="A0A9Q0MCD1"/>
<accession>A0A9Q0MCD1</accession>
<organism evidence="1 2">
    <name type="scientific">Blomia tropicalis</name>
    <name type="common">Mite</name>
    <dbReference type="NCBI Taxonomy" id="40697"/>
    <lineage>
        <taxon>Eukaryota</taxon>
        <taxon>Metazoa</taxon>
        <taxon>Ecdysozoa</taxon>
        <taxon>Arthropoda</taxon>
        <taxon>Chelicerata</taxon>
        <taxon>Arachnida</taxon>
        <taxon>Acari</taxon>
        <taxon>Acariformes</taxon>
        <taxon>Sarcoptiformes</taxon>
        <taxon>Astigmata</taxon>
        <taxon>Glycyphagoidea</taxon>
        <taxon>Echimyopodidae</taxon>
        <taxon>Blomia</taxon>
    </lineage>
</organism>